<dbReference type="OrthoDB" id="344122at2759"/>
<dbReference type="Proteomes" id="UP000186804">
    <property type="component" value="Unassembled WGS sequence"/>
</dbReference>
<accession>A0A1J4MVQ3</accession>
<gene>
    <name evidence="2" type="ORF">cand_016670</name>
</gene>
<dbReference type="VEuPathDB" id="CryptoDB:cand_016670"/>
<name>A0A1J4MVQ3_9CRYT</name>
<keyword evidence="3" id="KW-1185">Reference proteome</keyword>
<dbReference type="InterPro" id="IPR037197">
    <property type="entry name" value="WWE_dom_sf"/>
</dbReference>
<evidence type="ECO:0000259" key="1">
    <source>
        <dbReference type="PROSITE" id="PS50918"/>
    </source>
</evidence>
<feature type="domain" description="WWE" evidence="1">
    <location>
        <begin position="64"/>
        <end position="135"/>
    </location>
</feature>
<dbReference type="EMBL" id="LRBS01000034">
    <property type="protein sequence ID" value="OII77507.1"/>
    <property type="molecule type" value="Genomic_DNA"/>
</dbReference>
<dbReference type="AlphaFoldDB" id="A0A1J4MVQ3"/>
<reference evidence="2 3" key="1">
    <citation type="submission" date="2016-10" db="EMBL/GenBank/DDBJ databases">
        <title>Reductive evolution of mitochondrial metabolism and differential evolution of invasion-related proteins in Cryptosporidium.</title>
        <authorList>
            <person name="Liu S."/>
            <person name="Roellig D.M."/>
            <person name="Guo Y."/>
            <person name="Li N."/>
            <person name="Frace M.A."/>
            <person name="Tang K."/>
            <person name="Zhang L."/>
            <person name="Feng Y."/>
            <person name="Xiao L."/>
        </authorList>
    </citation>
    <scope>NUCLEOTIDE SEQUENCE [LARGE SCALE GENOMIC DNA]</scope>
    <source>
        <strain evidence="2">30847</strain>
    </source>
</reference>
<dbReference type="SUPFAM" id="SSF117839">
    <property type="entry name" value="WWE domain"/>
    <property type="match status" value="1"/>
</dbReference>
<protein>
    <submittedName>
        <fullName evidence="2">WWE domain-containing protein</fullName>
    </submittedName>
</protein>
<sequence length="1178" mass="133266">MSTSVLQSEFITKYPYLDYSNDSEADNPNKEVNSNSVLNNSSSTYLPLSDSPCIVNSSPQSPVCISPTKSYSSSTGNWMYQCNKGWRFYPTIDNLEIEKSYQDGSPSIELYPYRIDFLRFIQVNMNTGKVRSIIRDGIKPKNICTIKGKEDFDEIKTRIYQLNSNTKVGYLTNTLNNEDSFSSLLVEPIFSSIANGTFDFLNNIMKSINFGNSTDSESDCCIEDEDSTNSTEYDGSGNVCLSANSLTGISNYQIPIKYKDTVSINSPNRTNTPTPLILTPCNSPNTGSTIVTPTNTNNQLFGKPICSYTTKNNYIPCTPKHKQNLSIQSPCNSIFPSKYSSVVPLNGQDVTTNRSPVRISPLMNLSPISNDFTKALFSSVNLSPSPSIQSPDKTEDYSKLKYISPPKLFSNTQISKSKLDYSKSLLGGNLEVDNKPENFEILNSFQPYKYRRTVGIVSSKSFLTKSCSTNDKKLVRFNKLSPIVKESCDKFMNLGDVISLPNETDMYSIKEECDNPEVQFSNEDKSIPGLDITNIEDLFSPKLSEMNKDSDFSEYNGDQYSNVEGINQYNDLYDHPTSDNDFSSGLSLNFPLSHISYMDEDLLSMDYELNKKKSISKYLGSIQPNIFNESCHSFSPSNNLGTTDPNLSRVIDLRNINPSNGVPYEIIWWSNHSIKSLFVQLDCDIGYSLPFQAPIELLPLLHPLLKGYMDTPSNLSQIKNETNEPCSVLMGLKNLEIKFLKPSIGEYSKISDFCYKELKNVTPTILDQFEISQSVIPISIFSLLLTRFPVPAANTFLFSFICNDDSYPHSGMQTIQILSFQLQKRTCMNSKYLINPWHKDKIGNLNDSSCSHIHLDFHRSNSLKVCPWLAISNIIDEFILRTPIVVKCVLDNCNIMIIPSNVYCNHRSTKNNEFKEYDFVILTLNLLIPLLIIHSQCLQNIVIGDNKPLSEDNSDLFININTKIRIDAMILSCRYLPCTFPSIRNIDLVLDLNLDNTNIGSTLLSKKNMLYSNSLSIISDEEIPTNQKNNLHNNNLPESDISIFEPYHENFISGLNNLVREWMNEFIEWFDKYVGDSIEYIEITLYLSLRCIEGNIQDYFILQNRNFHEINVKVDLLMGNSDISTNFEQISRDFANNIKECRNNIKNSNLSILISPILANLLLDTISNSFSRLSTPKS</sequence>
<dbReference type="InterPro" id="IPR004170">
    <property type="entry name" value="WWE_dom"/>
</dbReference>
<evidence type="ECO:0000313" key="3">
    <source>
        <dbReference type="Proteomes" id="UP000186804"/>
    </source>
</evidence>
<comment type="caution">
    <text evidence="2">The sequence shown here is derived from an EMBL/GenBank/DDBJ whole genome shotgun (WGS) entry which is preliminary data.</text>
</comment>
<evidence type="ECO:0000313" key="2">
    <source>
        <dbReference type="EMBL" id="OII77507.1"/>
    </source>
</evidence>
<proteinExistence type="predicted"/>
<dbReference type="Pfam" id="PF02825">
    <property type="entry name" value="WWE"/>
    <property type="match status" value="1"/>
</dbReference>
<organism evidence="2 3">
    <name type="scientific">Cryptosporidium andersoni</name>
    <dbReference type="NCBI Taxonomy" id="117008"/>
    <lineage>
        <taxon>Eukaryota</taxon>
        <taxon>Sar</taxon>
        <taxon>Alveolata</taxon>
        <taxon>Apicomplexa</taxon>
        <taxon>Conoidasida</taxon>
        <taxon>Coccidia</taxon>
        <taxon>Eucoccidiorida</taxon>
        <taxon>Eimeriorina</taxon>
        <taxon>Cryptosporidiidae</taxon>
        <taxon>Cryptosporidium</taxon>
    </lineage>
</organism>
<dbReference type="Gene3D" id="3.30.720.50">
    <property type="match status" value="1"/>
</dbReference>
<dbReference type="PROSITE" id="PS50918">
    <property type="entry name" value="WWE"/>
    <property type="match status" value="1"/>
</dbReference>
<dbReference type="GeneID" id="92365852"/>
<dbReference type="RefSeq" id="XP_067069353.1">
    <property type="nucleotide sequence ID" value="XM_067211901.1"/>
</dbReference>